<evidence type="ECO:0000313" key="2">
    <source>
        <dbReference type="Proteomes" id="UP000243528"/>
    </source>
</evidence>
<dbReference type="OrthoDB" id="5183050at2"/>
<protein>
    <submittedName>
        <fullName evidence="1">Uncharacterized protein</fullName>
    </submittedName>
</protein>
<dbReference type="AlphaFoldDB" id="A0A2P8E6X0"/>
<accession>A0A2P8E6X0</accession>
<keyword evidence="2" id="KW-1185">Reference proteome</keyword>
<dbReference type="RefSeq" id="WP_106536472.1">
    <property type="nucleotide sequence ID" value="NZ_ML142899.1"/>
</dbReference>
<gene>
    <name evidence="1" type="ORF">CLV30_10469</name>
</gene>
<proteinExistence type="predicted"/>
<dbReference type="Proteomes" id="UP000243528">
    <property type="component" value="Unassembled WGS sequence"/>
</dbReference>
<sequence>MPVEFIGANPGATLFRAESRAGFVSLWEAEWSVRGPGVAVLAWVDGDEAVRLLTPDRELGSWLAETFTRHFPELDGLPEIAEPVDCDVLDWQIGHDSARARVLGSDGSSVIAAISKPMQSRPGLALRWRLGAASWTLTNLLTFCTDATLEVDGARVLARPEINGDGEQPHSSAFIATHETWTRLPDDTPADTLG</sequence>
<name>A0A2P8E6X0_9ACTN</name>
<evidence type="ECO:0000313" key="1">
    <source>
        <dbReference type="EMBL" id="PSL05203.1"/>
    </source>
</evidence>
<comment type="caution">
    <text evidence="1">The sequence shown here is derived from an EMBL/GenBank/DDBJ whole genome shotgun (WGS) entry which is preliminary data.</text>
</comment>
<dbReference type="EMBL" id="PYGE01000004">
    <property type="protein sequence ID" value="PSL05203.1"/>
    <property type="molecule type" value="Genomic_DNA"/>
</dbReference>
<reference evidence="1 2" key="1">
    <citation type="submission" date="2018-03" db="EMBL/GenBank/DDBJ databases">
        <title>Genomic Encyclopedia of Archaeal and Bacterial Type Strains, Phase II (KMG-II): from individual species to whole genera.</title>
        <authorList>
            <person name="Goeker M."/>
        </authorList>
    </citation>
    <scope>NUCLEOTIDE SEQUENCE [LARGE SCALE GENOMIC DNA]</scope>
    <source>
        <strain evidence="1 2">DSM 45211</strain>
    </source>
</reference>
<organism evidence="1 2">
    <name type="scientific">Haloactinopolyspora alba</name>
    <dbReference type="NCBI Taxonomy" id="648780"/>
    <lineage>
        <taxon>Bacteria</taxon>
        <taxon>Bacillati</taxon>
        <taxon>Actinomycetota</taxon>
        <taxon>Actinomycetes</taxon>
        <taxon>Jiangellales</taxon>
        <taxon>Jiangellaceae</taxon>
        <taxon>Haloactinopolyspora</taxon>
    </lineage>
</organism>